<dbReference type="Proteomes" id="UP001519460">
    <property type="component" value="Unassembled WGS sequence"/>
</dbReference>
<name>A0ABD0M514_9CAEN</name>
<gene>
    <name evidence="1" type="ORF">BaRGS_00002055</name>
</gene>
<dbReference type="EMBL" id="JACVVK020000006">
    <property type="protein sequence ID" value="KAK7506580.1"/>
    <property type="molecule type" value="Genomic_DNA"/>
</dbReference>
<evidence type="ECO:0000313" key="1">
    <source>
        <dbReference type="EMBL" id="KAK7506580.1"/>
    </source>
</evidence>
<dbReference type="AlphaFoldDB" id="A0ABD0M514"/>
<sequence>MAFTDLLTEATQALFHNTSNETTEQNLEMLVAHANEHNKPINVCFVIITWSFQRGLFNTGKLHKREALSKGGCSSKEGVVTGACRVSPSRPKSRKRQQQESENFLYPTLFLLRYLQTAYRITKERWQAKKSESDAKPRDSQHCRACAVGAKLARLVWDRCVVYLCFSSTAVHKQVWNGKTNRQSPLKEVGDTRDIWRFSRRHGDVDDAGRQTKGIVKPAVHYTADGT</sequence>
<comment type="caution">
    <text evidence="1">The sequence shown here is derived from an EMBL/GenBank/DDBJ whole genome shotgun (WGS) entry which is preliminary data.</text>
</comment>
<proteinExistence type="predicted"/>
<reference evidence="1 2" key="1">
    <citation type="journal article" date="2023" name="Sci. Data">
        <title>Genome assembly of the Korean intertidal mud-creeper Batillaria attramentaria.</title>
        <authorList>
            <person name="Patra A.K."/>
            <person name="Ho P.T."/>
            <person name="Jun S."/>
            <person name="Lee S.J."/>
            <person name="Kim Y."/>
            <person name="Won Y.J."/>
        </authorList>
    </citation>
    <scope>NUCLEOTIDE SEQUENCE [LARGE SCALE GENOMIC DNA]</scope>
    <source>
        <strain evidence="1">Wonlab-2016</strain>
    </source>
</reference>
<protein>
    <submittedName>
        <fullName evidence="1">Uncharacterized protein</fullName>
    </submittedName>
</protein>
<keyword evidence="2" id="KW-1185">Reference proteome</keyword>
<accession>A0ABD0M514</accession>
<evidence type="ECO:0000313" key="2">
    <source>
        <dbReference type="Proteomes" id="UP001519460"/>
    </source>
</evidence>
<organism evidence="1 2">
    <name type="scientific">Batillaria attramentaria</name>
    <dbReference type="NCBI Taxonomy" id="370345"/>
    <lineage>
        <taxon>Eukaryota</taxon>
        <taxon>Metazoa</taxon>
        <taxon>Spiralia</taxon>
        <taxon>Lophotrochozoa</taxon>
        <taxon>Mollusca</taxon>
        <taxon>Gastropoda</taxon>
        <taxon>Caenogastropoda</taxon>
        <taxon>Sorbeoconcha</taxon>
        <taxon>Cerithioidea</taxon>
        <taxon>Batillariidae</taxon>
        <taxon>Batillaria</taxon>
    </lineage>
</organism>